<feature type="chain" id="PRO_5045801670" evidence="5">
    <location>
        <begin position="24"/>
        <end position="102"/>
    </location>
</feature>
<evidence type="ECO:0000256" key="4">
    <source>
        <dbReference type="PROSITE-ProRule" id="PRU00433"/>
    </source>
</evidence>
<evidence type="ECO:0000313" key="8">
    <source>
        <dbReference type="Proteomes" id="UP001169066"/>
    </source>
</evidence>
<keyword evidence="3 4" id="KW-0408">Iron</keyword>
<evidence type="ECO:0000313" key="7">
    <source>
        <dbReference type="EMBL" id="MDM5263289.1"/>
    </source>
</evidence>
<dbReference type="Pfam" id="PF13442">
    <property type="entry name" value="Cytochrome_CBB3"/>
    <property type="match status" value="1"/>
</dbReference>
<protein>
    <submittedName>
        <fullName evidence="7">C-type cytochrome</fullName>
    </submittedName>
</protein>
<feature type="signal peptide" evidence="5">
    <location>
        <begin position="1"/>
        <end position="23"/>
    </location>
</feature>
<keyword evidence="8" id="KW-1185">Reference proteome</keyword>
<dbReference type="Gene3D" id="1.10.760.10">
    <property type="entry name" value="Cytochrome c-like domain"/>
    <property type="match status" value="1"/>
</dbReference>
<organism evidence="7 8">
    <name type="scientific">Sulfurovum xiamenensis</name>
    <dbReference type="NCBI Taxonomy" id="3019066"/>
    <lineage>
        <taxon>Bacteria</taxon>
        <taxon>Pseudomonadati</taxon>
        <taxon>Campylobacterota</taxon>
        <taxon>Epsilonproteobacteria</taxon>
        <taxon>Campylobacterales</taxon>
        <taxon>Sulfurovaceae</taxon>
        <taxon>Sulfurovum</taxon>
    </lineage>
</organism>
<dbReference type="EMBL" id="JAQIBC010000002">
    <property type="protein sequence ID" value="MDM5263289.1"/>
    <property type="molecule type" value="Genomic_DNA"/>
</dbReference>
<keyword evidence="2 4" id="KW-0479">Metal-binding</keyword>
<reference evidence="7" key="1">
    <citation type="submission" date="2023-01" db="EMBL/GenBank/DDBJ databases">
        <title>Sulfurovum sp. XTW-4 genome assembly.</title>
        <authorList>
            <person name="Wang J."/>
        </authorList>
    </citation>
    <scope>NUCLEOTIDE SEQUENCE</scope>
    <source>
        <strain evidence="7">XTW-4</strain>
    </source>
</reference>
<dbReference type="SUPFAM" id="SSF46626">
    <property type="entry name" value="Cytochrome c"/>
    <property type="match status" value="1"/>
</dbReference>
<keyword evidence="1 4" id="KW-0349">Heme</keyword>
<dbReference type="PROSITE" id="PS51007">
    <property type="entry name" value="CYTC"/>
    <property type="match status" value="1"/>
</dbReference>
<evidence type="ECO:0000256" key="5">
    <source>
        <dbReference type="SAM" id="SignalP"/>
    </source>
</evidence>
<sequence length="102" mass="11273">MNFIKIGVSLLTVSILSASPAQNAYVQKCASCHGVNGDMKAMGTSKAIKEMSVEEIEKALINYASGERKAMPFVQNLKKDFVNKHSNEELHELATYIHDLNM</sequence>
<keyword evidence="5" id="KW-0732">Signal</keyword>
<evidence type="ECO:0000256" key="1">
    <source>
        <dbReference type="ARBA" id="ARBA00022617"/>
    </source>
</evidence>
<dbReference type="RefSeq" id="WP_289401403.1">
    <property type="nucleotide sequence ID" value="NZ_JAQIBC010000002.1"/>
</dbReference>
<feature type="domain" description="Cytochrome c" evidence="6">
    <location>
        <begin position="16"/>
        <end position="101"/>
    </location>
</feature>
<accession>A0ABT7QQC7</accession>
<evidence type="ECO:0000256" key="3">
    <source>
        <dbReference type="ARBA" id="ARBA00023004"/>
    </source>
</evidence>
<evidence type="ECO:0000256" key="2">
    <source>
        <dbReference type="ARBA" id="ARBA00022723"/>
    </source>
</evidence>
<gene>
    <name evidence="7" type="ORF">PF327_03690</name>
</gene>
<proteinExistence type="predicted"/>
<evidence type="ECO:0000259" key="6">
    <source>
        <dbReference type="PROSITE" id="PS51007"/>
    </source>
</evidence>
<dbReference type="InterPro" id="IPR009056">
    <property type="entry name" value="Cyt_c-like_dom"/>
</dbReference>
<comment type="caution">
    <text evidence="7">The sequence shown here is derived from an EMBL/GenBank/DDBJ whole genome shotgun (WGS) entry which is preliminary data.</text>
</comment>
<dbReference type="InterPro" id="IPR036909">
    <property type="entry name" value="Cyt_c-like_dom_sf"/>
</dbReference>
<name>A0ABT7QQC7_9BACT</name>
<dbReference type="Proteomes" id="UP001169066">
    <property type="component" value="Unassembled WGS sequence"/>
</dbReference>